<proteinExistence type="predicted"/>
<protein>
    <submittedName>
        <fullName evidence="4">Tetratricopeptide (TPR) repeat protein</fullName>
    </submittedName>
</protein>
<dbReference type="InterPro" id="IPR025117">
    <property type="entry name" value="DUF4037"/>
</dbReference>
<dbReference type="AlphaFoldDB" id="A0A2A9E3S6"/>
<dbReference type="Pfam" id="PF13424">
    <property type="entry name" value="TPR_12"/>
    <property type="match status" value="1"/>
</dbReference>
<dbReference type="PANTHER" id="PTHR45641:SF19">
    <property type="entry name" value="NEPHROCYSTIN-3"/>
    <property type="match status" value="1"/>
</dbReference>
<evidence type="ECO:0000313" key="4">
    <source>
        <dbReference type="EMBL" id="PFG33221.1"/>
    </source>
</evidence>
<organism evidence="4 5">
    <name type="scientific">Sanguibacter antarcticus</name>
    <dbReference type="NCBI Taxonomy" id="372484"/>
    <lineage>
        <taxon>Bacteria</taxon>
        <taxon>Bacillati</taxon>
        <taxon>Actinomycetota</taxon>
        <taxon>Actinomycetes</taxon>
        <taxon>Micrococcales</taxon>
        <taxon>Sanguibacteraceae</taxon>
        <taxon>Sanguibacter</taxon>
    </lineage>
</organism>
<evidence type="ECO:0000313" key="5">
    <source>
        <dbReference type="Proteomes" id="UP000225548"/>
    </source>
</evidence>
<dbReference type="SMART" id="SM00028">
    <property type="entry name" value="TPR"/>
    <property type="match status" value="4"/>
</dbReference>
<dbReference type="SUPFAM" id="SSF48452">
    <property type="entry name" value="TPR-like"/>
    <property type="match status" value="1"/>
</dbReference>
<feature type="domain" description="DUF4037" evidence="3">
    <location>
        <begin position="433"/>
        <end position="535"/>
    </location>
</feature>
<dbReference type="Pfam" id="PF13228">
    <property type="entry name" value="DUF4037"/>
    <property type="match status" value="1"/>
</dbReference>
<gene>
    <name evidence="4" type="ORF">ATL42_1081</name>
</gene>
<dbReference type="Proteomes" id="UP000225548">
    <property type="component" value="Unassembled WGS sequence"/>
</dbReference>
<dbReference type="OrthoDB" id="3030at2"/>
<dbReference type="Gene3D" id="1.25.40.10">
    <property type="entry name" value="Tetratricopeptide repeat domain"/>
    <property type="match status" value="2"/>
</dbReference>
<evidence type="ECO:0000256" key="1">
    <source>
        <dbReference type="ARBA" id="ARBA00022737"/>
    </source>
</evidence>
<keyword evidence="5" id="KW-1185">Reference proteome</keyword>
<evidence type="ECO:0000256" key="2">
    <source>
        <dbReference type="ARBA" id="ARBA00022803"/>
    </source>
</evidence>
<dbReference type="RefSeq" id="WP_098454456.1">
    <property type="nucleotide sequence ID" value="NZ_PDJG01000001.1"/>
</dbReference>
<evidence type="ECO:0000259" key="3">
    <source>
        <dbReference type="Pfam" id="PF13228"/>
    </source>
</evidence>
<keyword evidence="1" id="KW-0677">Repeat</keyword>
<dbReference type="InterPro" id="IPR011990">
    <property type="entry name" value="TPR-like_helical_dom_sf"/>
</dbReference>
<keyword evidence="2" id="KW-0802">TPR repeat</keyword>
<dbReference type="EMBL" id="PDJG01000001">
    <property type="protein sequence ID" value="PFG33221.1"/>
    <property type="molecule type" value="Genomic_DNA"/>
</dbReference>
<dbReference type="PANTHER" id="PTHR45641">
    <property type="entry name" value="TETRATRICOPEPTIDE REPEAT PROTEIN (AFU_ORTHOLOGUE AFUA_6G03870)"/>
    <property type="match status" value="1"/>
</dbReference>
<accession>A0A2A9E3S6</accession>
<sequence length="633" mass="67831">MPTPDPRAFDLDALLRELDGIFAAHEGATRAEPLLLTGLAEADELHDAGARLTLLNELIGFYRSQSRHDHAAETSDRALVLAESMGIVGTDAHASTLINAATALRAGGRYERALGLYRQALVASEATMAPSDRRLAALHNNLSILFSEMQDQPQAAAELDAALAILEASSHDPARDMDIATTCTNLVLVHFSMGQKDAAAACVERSLAIFRAGGHEDDAHYASAVAGHAEACYRMGRLTDAEALYQRALEIIAACYGTTNDYYAVTAGNLAEVQADLHAAGLTPVTPSVGRVPAAPAEPAAPPVTGLALAREYWETYGKPMLARYPHHRARIAVGLVGHGSECYGFDDEISRDHDFGPGFCLWLTAEDHAAIGDELQADYEALPAELRGVGPRRTTSRARGAQRRVGVFEIGDFFDGLTGYRAAPAADRVHEWLLLDEATLAAATNGAVFADPFGAFGAARGGFLRMPRDVQLALVSRRLGMVAQAGQYNVPRMLARADGEAAWLALAEFTRATASLVFLLNGPASAGYLPYYKWQFAALRALGARMGSRLPEVCTDLSELARLSSTACFGAGPGGTGALAAQERVYVFVEQICRQVVIELQARGLTVSDESFLERQRPFVDAHIDDAWLKSL</sequence>
<dbReference type="InterPro" id="IPR019734">
    <property type="entry name" value="TPR_rpt"/>
</dbReference>
<name>A0A2A9E3S6_9MICO</name>
<comment type="caution">
    <text evidence="4">The sequence shown here is derived from an EMBL/GenBank/DDBJ whole genome shotgun (WGS) entry which is preliminary data.</text>
</comment>
<reference evidence="4 5" key="1">
    <citation type="submission" date="2017-10" db="EMBL/GenBank/DDBJ databases">
        <title>Sequencing the genomes of 1000 actinobacteria strains.</title>
        <authorList>
            <person name="Klenk H.-P."/>
        </authorList>
    </citation>
    <scope>NUCLEOTIDE SEQUENCE [LARGE SCALE GENOMIC DNA]</scope>
    <source>
        <strain evidence="4 5">DSM 18966</strain>
    </source>
</reference>
<dbReference type="Pfam" id="PF13374">
    <property type="entry name" value="TPR_10"/>
    <property type="match status" value="2"/>
</dbReference>